<dbReference type="NCBIfam" id="TIGR04057">
    <property type="entry name" value="SusC_RagA_signa"/>
    <property type="match status" value="1"/>
</dbReference>
<evidence type="ECO:0000313" key="12">
    <source>
        <dbReference type="EMBL" id="SCC48497.1"/>
    </source>
</evidence>
<organism evidence="12 13">
    <name type="scientific">Chitinophaga costaii</name>
    <dbReference type="NCBI Taxonomy" id="1335309"/>
    <lineage>
        <taxon>Bacteria</taxon>
        <taxon>Pseudomonadati</taxon>
        <taxon>Bacteroidota</taxon>
        <taxon>Chitinophagia</taxon>
        <taxon>Chitinophagales</taxon>
        <taxon>Chitinophagaceae</taxon>
        <taxon>Chitinophaga</taxon>
    </lineage>
</organism>
<dbReference type="InterPro" id="IPR037066">
    <property type="entry name" value="Plug_dom_sf"/>
</dbReference>
<reference evidence="12 13" key="1">
    <citation type="submission" date="2016-08" db="EMBL/GenBank/DDBJ databases">
        <authorList>
            <person name="Seilhamer J.J."/>
        </authorList>
    </citation>
    <scope>NUCLEOTIDE SEQUENCE [LARGE SCALE GENOMIC DNA]</scope>
    <source>
        <strain evidence="12 13">A37T2</strain>
    </source>
</reference>
<keyword evidence="2 8" id="KW-0813">Transport</keyword>
<dbReference type="InterPro" id="IPR023996">
    <property type="entry name" value="TonB-dep_OMP_SusC/RagA"/>
</dbReference>
<dbReference type="SUPFAM" id="SSF49464">
    <property type="entry name" value="Carboxypeptidase regulatory domain-like"/>
    <property type="match status" value="1"/>
</dbReference>
<dbReference type="GO" id="GO:0009279">
    <property type="term" value="C:cell outer membrane"/>
    <property type="evidence" value="ECO:0007669"/>
    <property type="project" value="UniProtKB-SubCell"/>
</dbReference>
<keyword evidence="6 8" id="KW-0472">Membrane</keyword>
<keyword evidence="3 8" id="KW-1134">Transmembrane beta strand</keyword>
<dbReference type="AlphaFoldDB" id="A0A1C4EXZ6"/>
<name>A0A1C4EXZ6_9BACT</name>
<dbReference type="Proteomes" id="UP000242818">
    <property type="component" value="Unassembled WGS sequence"/>
</dbReference>
<dbReference type="PROSITE" id="PS52016">
    <property type="entry name" value="TONB_DEPENDENT_REC_3"/>
    <property type="match status" value="1"/>
</dbReference>
<evidence type="ECO:0000256" key="6">
    <source>
        <dbReference type="ARBA" id="ARBA00023136"/>
    </source>
</evidence>
<keyword evidence="4 8" id="KW-0812">Transmembrane</keyword>
<dbReference type="InterPro" id="IPR012910">
    <property type="entry name" value="Plug_dom"/>
</dbReference>
<proteinExistence type="inferred from homology"/>
<dbReference type="NCBIfam" id="TIGR04056">
    <property type="entry name" value="OMP_RagA_SusC"/>
    <property type="match status" value="1"/>
</dbReference>
<sequence length="1213" mass="134653">MQKSANWFGTLMPVAARRLLRGRSAVNQKLLVMKLTILLLLACFFQVRASVNAQTISLSGSNLTLKQAFAEIEQQTDYVVFSKKEFFKDAKTVSISMHNQPLLVVLDSLLKDQPITYRLVDKNIILSRKMTPLKELLAPVYFSAISGRVTDSLGQPLERASVRLLPGKKGAFTDAAGQFSIDGVSEGSYTLEISVVGFETIKKEIQVIAGTPLSLGTIALRPAALALNTVSVTYSTGYQTISKERATGAFSTVTSDMLQKRPVSNISTALQGMVAGMQSTENEDGSMNFLIRGSTSLYADKRPLVVVDGFPISSSDFSDINPNDVASITVLKDAAAASIWGARSANGVIVIITKKSKRTKLKIEANAFTRIAQKPNLHQLLTQANSADQVAYERKAFENNWTFFPYSGSFYDLTNSLTLAQELLYAQQAGSISEADMNAGLDRLSKIDNRKQVKDLLLQNPQLNQYNVTLQAGSEQVKTYASLLYENSNGGFVKNGYDRFNLNMNNDFKLAKWLQFNIGANMQYKKINTSGATIGEIQDLSPYELIKNPDGSYATELNTYNREQLAKIPSGKFPYSDWSYNLLQEVRGRNLEQEDLNFRLQTGLNIRLAKGLSLESKFQFERDHTDYNDYYGESTFYVRNLVNYMTEYDPETQVVGRSFIPKGGILKSRVVTDPLTGSSANINALQVQSYLVRNQLNYDAHFGNKHDLTAIAGMELSQYTSTGKGYPWSYGYNPNLLQSTTPPYGYGNSLNYLTDILGYTDNVPGGTPSFTWERDKYVSFYGNAAYTYNNKYTLSGSIRSDASNFITDKPSLRWSPLWSIGGKWNLKEETFMQPVHFLDRLDVRLTWGKNGNVERSTSTKALLNVGSSLNSSTNTITASIANNGNPSLRWEKTTTTNLGIDFSLLKNKLFGSIDLYNKKGEGIIGEVALPAATGTTLQRFNNAGIINRGAEITLGFNAGKAPGLQYSTAITYAYNYNKVNNLYNPSEYVYQLIDGYFVQGRPVNPVYSFTYLGMQDGVPQVKGLKGVASSFNNVSLYNGNAGLEVLNYEGTATPPHTLGWVNTFEFHHFSFTAIFNGKFGGVYRDPTFNYTATVGSGKVFVNRFVNDVLAGDPTIPGFANANETKLYLWDRYAPYLNTLIESSSYIECKELTLQYDLPRKVVNTIHFGGLKAFVQTRDVGLIWEANKHGYNPDWLPGTNRPVQSYTFGINAQF</sequence>
<dbReference type="InterPro" id="IPR008969">
    <property type="entry name" value="CarboxyPept-like_regulatory"/>
</dbReference>
<evidence type="ECO:0000256" key="9">
    <source>
        <dbReference type="RuleBase" id="RU003357"/>
    </source>
</evidence>
<dbReference type="OrthoDB" id="9768177at2"/>
<comment type="similarity">
    <text evidence="8 9">Belongs to the TonB-dependent receptor family.</text>
</comment>
<dbReference type="InterPro" id="IPR036942">
    <property type="entry name" value="Beta-barrel_TonB_sf"/>
</dbReference>
<feature type="domain" description="TonB-dependent receptor-like beta-barrel" evidence="10">
    <location>
        <begin position="576"/>
        <end position="1062"/>
    </location>
</feature>
<evidence type="ECO:0000313" key="13">
    <source>
        <dbReference type="Proteomes" id="UP000242818"/>
    </source>
</evidence>
<keyword evidence="7 8" id="KW-0998">Cell outer membrane</keyword>
<gene>
    <name evidence="12" type="ORF">GA0116948_110108</name>
</gene>
<dbReference type="InterPro" id="IPR023997">
    <property type="entry name" value="TonB-dep_OMP_SusC/RagA_CS"/>
</dbReference>
<evidence type="ECO:0000256" key="2">
    <source>
        <dbReference type="ARBA" id="ARBA00022448"/>
    </source>
</evidence>
<keyword evidence="5 9" id="KW-0798">TonB box</keyword>
<feature type="domain" description="TonB-dependent receptor plug" evidence="11">
    <location>
        <begin position="243"/>
        <end position="348"/>
    </location>
</feature>
<evidence type="ECO:0000259" key="10">
    <source>
        <dbReference type="Pfam" id="PF00593"/>
    </source>
</evidence>
<dbReference type="InterPro" id="IPR039426">
    <property type="entry name" value="TonB-dep_rcpt-like"/>
</dbReference>
<evidence type="ECO:0000256" key="8">
    <source>
        <dbReference type="PROSITE-ProRule" id="PRU01360"/>
    </source>
</evidence>
<evidence type="ECO:0000256" key="4">
    <source>
        <dbReference type="ARBA" id="ARBA00022692"/>
    </source>
</evidence>
<evidence type="ECO:0000259" key="11">
    <source>
        <dbReference type="Pfam" id="PF07715"/>
    </source>
</evidence>
<dbReference type="SUPFAM" id="SSF56935">
    <property type="entry name" value="Porins"/>
    <property type="match status" value="1"/>
</dbReference>
<keyword evidence="13" id="KW-1185">Reference proteome</keyword>
<dbReference type="Gene3D" id="2.60.40.1120">
    <property type="entry name" value="Carboxypeptidase-like, regulatory domain"/>
    <property type="match status" value="1"/>
</dbReference>
<evidence type="ECO:0000256" key="7">
    <source>
        <dbReference type="ARBA" id="ARBA00023237"/>
    </source>
</evidence>
<dbReference type="Pfam" id="PF00593">
    <property type="entry name" value="TonB_dep_Rec_b-barrel"/>
    <property type="match status" value="1"/>
</dbReference>
<dbReference type="InterPro" id="IPR000531">
    <property type="entry name" value="Beta-barrel_TonB"/>
</dbReference>
<dbReference type="Gene3D" id="2.170.130.10">
    <property type="entry name" value="TonB-dependent receptor, plug domain"/>
    <property type="match status" value="1"/>
</dbReference>
<evidence type="ECO:0000256" key="3">
    <source>
        <dbReference type="ARBA" id="ARBA00022452"/>
    </source>
</evidence>
<dbReference type="Pfam" id="PF13620">
    <property type="entry name" value="CarboxypepD_reg"/>
    <property type="match status" value="1"/>
</dbReference>
<comment type="subcellular location">
    <subcellularLocation>
        <location evidence="1 8">Cell outer membrane</location>
        <topology evidence="1 8">Multi-pass membrane protein</topology>
    </subcellularLocation>
</comment>
<accession>A0A1C4EXZ6</accession>
<evidence type="ECO:0000256" key="5">
    <source>
        <dbReference type="ARBA" id="ARBA00023077"/>
    </source>
</evidence>
<dbReference type="Pfam" id="PF07715">
    <property type="entry name" value="Plug"/>
    <property type="match status" value="1"/>
</dbReference>
<dbReference type="STRING" id="1335309.GA0116948_110108"/>
<dbReference type="EMBL" id="FMAR01000010">
    <property type="protein sequence ID" value="SCC48497.1"/>
    <property type="molecule type" value="Genomic_DNA"/>
</dbReference>
<dbReference type="Gene3D" id="2.40.170.20">
    <property type="entry name" value="TonB-dependent receptor, beta-barrel domain"/>
    <property type="match status" value="1"/>
</dbReference>
<evidence type="ECO:0000256" key="1">
    <source>
        <dbReference type="ARBA" id="ARBA00004571"/>
    </source>
</evidence>
<protein>
    <submittedName>
        <fullName evidence="12">TonB-linked outer membrane protein, SusC/RagA family</fullName>
    </submittedName>
</protein>